<evidence type="ECO:0000256" key="6">
    <source>
        <dbReference type="ARBA" id="ARBA00022490"/>
    </source>
</evidence>
<evidence type="ECO:0000313" key="14">
    <source>
        <dbReference type="Proteomes" id="UP000001996"/>
    </source>
</evidence>
<dbReference type="GO" id="GO:0005829">
    <property type="term" value="C:cytosol"/>
    <property type="evidence" value="ECO:0007669"/>
    <property type="project" value="GOC"/>
</dbReference>
<evidence type="ECO:0000256" key="7">
    <source>
        <dbReference type="ARBA" id="ARBA00022553"/>
    </source>
</evidence>
<dbReference type="InterPro" id="IPR001683">
    <property type="entry name" value="PX_dom"/>
</dbReference>
<dbReference type="Gene3D" id="1.20.1270.60">
    <property type="entry name" value="Arfaptin homology (AH) domain/BAR domain"/>
    <property type="match status" value="1"/>
</dbReference>
<evidence type="ECO:0000256" key="2">
    <source>
        <dbReference type="ARBA" id="ARBA00004496"/>
    </source>
</evidence>
<dbReference type="GO" id="GO:0005794">
    <property type="term" value="C:Golgi apparatus"/>
    <property type="evidence" value="ECO:0007669"/>
    <property type="project" value="UniProtKB-SubCell"/>
</dbReference>
<dbReference type="EMBL" id="CH981534">
    <property type="protein sequence ID" value="EDK47549.1"/>
    <property type="molecule type" value="Genomic_DNA"/>
</dbReference>
<evidence type="ECO:0000256" key="11">
    <source>
        <dbReference type="SAM" id="MobiDB-lite"/>
    </source>
</evidence>
<sequence length="725" mass="81939">MDDLTKSVWDDEESTSIGDGRNTTLQYDQVNEPHTSTFNPASSSSSVTAPLISTFNSFSIDDPFANPFSDDKPQEEVEEEEEEKQEGFREQKQEQGQEKHNENNELEGGEQDDDFFKAGKVNGASDNGLYSPRKHHLQSQILSELTEGSDSFDLEQSLTKPTASKNILKSDQLFSDKDSPIKLSSSDQSSISSPSSVGPINLKKFKAKRPRRFDSKTNVQHLKGELENVNSNLLGPLTFENKQKRDKEEEKDVGNQGAQKEPTELTTEAIGNQMGTIHEELQGNKKNSNNSPSKQKTTPKNTTKNTETNSYAEAPLKNDNQLEITVGDPMKVGDITTAHIMYTIKTRNKNLDSPNFPQIKEVSVQRRYSDFRWLFHQLQANHPGRIIPPPPAKQSLIGRFNEKIIEHRRLSLEKMLNHINTKPLLCNDPDFVSFLTNENEGHAFGDASLDESAIQDGHSSVSSSFTTPTSTTTTTTTTTTATAAANAANAAASAAFASTGFMSSLFSLSTKYTEPDSYFTKKKQYFDDLEYNLKQLLKTLELIGTQRLDLLNIWEEIAITMEELAAVEITKSTSDLFNAFSQVQYHIKDNIERLNLSDQLTMGFTVEEYLRLIDAINYTFKTRIKIFELLSSLNAQVDKLSRKLSLLPEKSFELERMKERQSSLQKDFNEISNTIKLELDEFEMTRIDDFRNNVEIYIENAIESQKEAIEVYETFYSRYIAVDNE</sequence>
<dbReference type="PANTHER" id="PTHR10555">
    <property type="entry name" value="SORTING NEXIN"/>
    <property type="match status" value="1"/>
</dbReference>
<keyword evidence="5" id="KW-0813">Transport</keyword>
<keyword evidence="14" id="KW-1185">Reference proteome</keyword>
<dbReference type="HOGENOM" id="CLU_021752_0_0_1"/>
<protein>
    <recommendedName>
        <fullName evidence="12">PX domain-containing protein</fullName>
    </recommendedName>
</protein>
<dbReference type="SMART" id="SM00312">
    <property type="entry name" value="PX"/>
    <property type="match status" value="1"/>
</dbReference>
<evidence type="ECO:0000256" key="8">
    <source>
        <dbReference type="ARBA" id="ARBA00022927"/>
    </source>
</evidence>
<dbReference type="OrthoDB" id="271164at2759"/>
<dbReference type="InParanoid" id="A5E7Z1"/>
<dbReference type="GO" id="GO:0015031">
    <property type="term" value="P:protein transport"/>
    <property type="evidence" value="ECO:0007669"/>
    <property type="project" value="UniProtKB-KW"/>
</dbReference>
<reference evidence="13 14" key="1">
    <citation type="journal article" date="2009" name="Nature">
        <title>Evolution of pathogenicity and sexual reproduction in eight Candida genomes.</title>
        <authorList>
            <person name="Butler G."/>
            <person name="Rasmussen M.D."/>
            <person name="Lin M.F."/>
            <person name="Santos M.A."/>
            <person name="Sakthikumar S."/>
            <person name="Munro C.A."/>
            <person name="Rheinbay E."/>
            <person name="Grabherr M."/>
            <person name="Forche A."/>
            <person name="Reedy J.L."/>
            <person name="Agrafioti I."/>
            <person name="Arnaud M.B."/>
            <person name="Bates S."/>
            <person name="Brown A.J."/>
            <person name="Brunke S."/>
            <person name="Costanzo M.C."/>
            <person name="Fitzpatrick D.A."/>
            <person name="de Groot P.W."/>
            <person name="Harris D."/>
            <person name="Hoyer L.L."/>
            <person name="Hube B."/>
            <person name="Klis F.M."/>
            <person name="Kodira C."/>
            <person name="Lennard N."/>
            <person name="Logue M.E."/>
            <person name="Martin R."/>
            <person name="Neiman A.M."/>
            <person name="Nikolaou E."/>
            <person name="Quail M.A."/>
            <person name="Quinn J."/>
            <person name="Santos M.C."/>
            <person name="Schmitzberger F.F."/>
            <person name="Sherlock G."/>
            <person name="Shah P."/>
            <person name="Silverstein K.A."/>
            <person name="Skrzypek M.S."/>
            <person name="Soll D."/>
            <person name="Staggs R."/>
            <person name="Stansfield I."/>
            <person name="Stumpf M.P."/>
            <person name="Sudbery P.E."/>
            <person name="Srikantha T."/>
            <person name="Zeng Q."/>
            <person name="Berman J."/>
            <person name="Berriman M."/>
            <person name="Heitman J."/>
            <person name="Gow N.A."/>
            <person name="Lorenz M.C."/>
            <person name="Birren B.W."/>
            <person name="Kellis M."/>
            <person name="Cuomo C.A."/>
        </authorList>
    </citation>
    <scope>NUCLEOTIDE SEQUENCE [LARGE SCALE GENOMIC DNA]</scope>
    <source>
        <strain evidence="14">ATCC 11503 / BCRC 21390 / CBS 2605 / JCM 1781 / NBRC 1676 / NRRL YB-4239</strain>
    </source>
</reference>
<dbReference type="Pfam" id="PF09325">
    <property type="entry name" value="Vps5"/>
    <property type="match status" value="1"/>
</dbReference>
<dbReference type="FunFam" id="1.20.1270.60:FF:000022">
    <property type="entry name" value="Sorting nexin 3 protein"/>
    <property type="match status" value="1"/>
</dbReference>
<dbReference type="GO" id="GO:0035091">
    <property type="term" value="F:phosphatidylinositol binding"/>
    <property type="evidence" value="ECO:0007669"/>
    <property type="project" value="InterPro"/>
</dbReference>
<feature type="compositionally biased region" description="Low complexity" evidence="11">
    <location>
        <begin position="284"/>
        <end position="309"/>
    </location>
</feature>
<dbReference type="CDD" id="cd07627">
    <property type="entry name" value="BAR_Vps5p"/>
    <property type="match status" value="1"/>
</dbReference>
<dbReference type="FunCoup" id="A5E7Z1">
    <property type="interactions" value="743"/>
</dbReference>
<evidence type="ECO:0000256" key="3">
    <source>
        <dbReference type="ARBA" id="ARBA00004555"/>
    </source>
</evidence>
<feature type="compositionally biased region" description="Basic and acidic residues" evidence="11">
    <location>
        <begin position="85"/>
        <end position="103"/>
    </location>
</feature>
<evidence type="ECO:0000256" key="9">
    <source>
        <dbReference type="ARBA" id="ARBA00023034"/>
    </source>
</evidence>
<comment type="similarity">
    <text evidence="4">Belongs to the sorting nexin family.</text>
</comment>
<evidence type="ECO:0000313" key="13">
    <source>
        <dbReference type="EMBL" id="EDK47549.1"/>
    </source>
</evidence>
<dbReference type="GO" id="GO:0042147">
    <property type="term" value="P:retrograde transport, endosome to Golgi"/>
    <property type="evidence" value="ECO:0007669"/>
    <property type="project" value="TreeGrafter"/>
</dbReference>
<feature type="region of interest" description="Disordered" evidence="11">
    <location>
        <begin position="241"/>
        <end position="266"/>
    </location>
</feature>
<dbReference type="SUPFAM" id="SSF64268">
    <property type="entry name" value="PX domain"/>
    <property type="match status" value="1"/>
</dbReference>
<feature type="compositionally biased region" description="Polar residues" evidence="11">
    <location>
        <begin position="15"/>
        <end position="59"/>
    </location>
</feature>
<dbReference type="GO" id="GO:0045053">
    <property type="term" value="P:protein retention in Golgi apparatus"/>
    <property type="evidence" value="ECO:0007669"/>
    <property type="project" value="TreeGrafter"/>
</dbReference>
<evidence type="ECO:0000256" key="10">
    <source>
        <dbReference type="ARBA" id="ARBA00023136"/>
    </source>
</evidence>
<evidence type="ECO:0000259" key="12">
    <source>
        <dbReference type="PROSITE" id="PS50195"/>
    </source>
</evidence>
<feature type="compositionally biased region" description="Polar residues" evidence="11">
    <location>
        <begin position="138"/>
        <end position="173"/>
    </location>
</feature>
<dbReference type="PROSITE" id="PS50195">
    <property type="entry name" value="PX"/>
    <property type="match status" value="1"/>
</dbReference>
<feature type="domain" description="PX" evidence="12">
    <location>
        <begin position="320"/>
        <end position="442"/>
    </location>
</feature>
<keyword evidence="8" id="KW-0653">Protein transport</keyword>
<evidence type="ECO:0000256" key="1">
    <source>
        <dbReference type="ARBA" id="ARBA00004287"/>
    </source>
</evidence>
<dbReference type="eggNOG" id="KOG2273">
    <property type="taxonomic scope" value="Eukaryota"/>
</dbReference>
<gene>
    <name evidence="13" type="ORF">LELG_05730</name>
</gene>
<comment type="subcellular location">
    <subcellularLocation>
        <location evidence="2">Cytoplasm</location>
    </subcellularLocation>
    <subcellularLocation>
        <location evidence="3">Golgi apparatus</location>
    </subcellularLocation>
    <subcellularLocation>
        <location evidence="1">Membrane</location>
        <topology evidence="1">Peripheral membrane protein</topology>
        <orientation evidence="1">Cytoplasmic side</orientation>
    </subcellularLocation>
</comment>
<dbReference type="Pfam" id="PF00787">
    <property type="entry name" value="PX"/>
    <property type="match status" value="1"/>
</dbReference>
<dbReference type="STRING" id="379508.A5E7Z1"/>
<keyword evidence="9" id="KW-0333">Golgi apparatus</keyword>
<evidence type="ECO:0000256" key="5">
    <source>
        <dbReference type="ARBA" id="ARBA00022448"/>
    </source>
</evidence>
<dbReference type="GO" id="GO:0005768">
    <property type="term" value="C:endosome"/>
    <property type="evidence" value="ECO:0007669"/>
    <property type="project" value="TreeGrafter"/>
</dbReference>
<proteinExistence type="inferred from homology"/>
<dbReference type="GO" id="GO:0030904">
    <property type="term" value="C:retromer complex"/>
    <property type="evidence" value="ECO:0007669"/>
    <property type="project" value="UniProtKB-ARBA"/>
</dbReference>
<dbReference type="Gene3D" id="3.30.1520.10">
    <property type="entry name" value="Phox-like domain"/>
    <property type="match status" value="1"/>
</dbReference>
<feature type="compositionally biased region" description="Acidic residues" evidence="11">
    <location>
        <begin position="104"/>
        <end position="113"/>
    </location>
</feature>
<name>A5E7Z1_LODEL</name>
<dbReference type="InterPro" id="IPR035803">
    <property type="entry name" value="BAR_Vps5"/>
</dbReference>
<feature type="compositionally biased region" description="Low complexity" evidence="11">
    <location>
        <begin position="181"/>
        <end position="196"/>
    </location>
</feature>
<keyword evidence="10" id="KW-0472">Membrane</keyword>
<dbReference type="AlphaFoldDB" id="A5E7Z1"/>
<feature type="compositionally biased region" description="Basic and acidic residues" evidence="11">
    <location>
        <begin position="241"/>
        <end position="253"/>
    </location>
</feature>
<dbReference type="OMA" id="RTKNKNP"/>
<dbReference type="InterPro" id="IPR027267">
    <property type="entry name" value="AH/BAR_dom_sf"/>
</dbReference>
<organism evidence="13 14">
    <name type="scientific">Lodderomyces elongisporus (strain ATCC 11503 / CBS 2605 / JCM 1781 / NBRC 1676 / NRRL YB-4239)</name>
    <name type="common">Yeast</name>
    <name type="synonym">Saccharomyces elongisporus</name>
    <dbReference type="NCBI Taxonomy" id="379508"/>
    <lineage>
        <taxon>Eukaryota</taxon>
        <taxon>Fungi</taxon>
        <taxon>Dikarya</taxon>
        <taxon>Ascomycota</taxon>
        <taxon>Saccharomycotina</taxon>
        <taxon>Pichiomycetes</taxon>
        <taxon>Debaryomycetaceae</taxon>
        <taxon>Candida/Lodderomyces clade</taxon>
        <taxon>Lodderomyces</taxon>
    </lineage>
</organism>
<accession>A5E7Z1</accession>
<evidence type="ECO:0000256" key="4">
    <source>
        <dbReference type="ARBA" id="ARBA00010883"/>
    </source>
</evidence>
<dbReference type="VEuPathDB" id="FungiDB:LELG_05730"/>
<feature type="region of interest" description="Disordered" evidence="11">
    <location>
        <begin position="282"/>
        <end position="322"/>
    </location>
</feature>
<dbReference type="InterPro" id="IPR015404">
    <property type="entry name" value="Vps5_C"/>
</dbReference>
<dbReference type="InterPro" id="IPR036871">
    <property type="entry name" value="PX_dom_sf"/>
</dbReference>
<keyword evidence="6" id="KW-0963">Cytoplasm</keyword>
<dbReference type="PANTHER" id="PTHR10555:SF170">
    <property type="entry name" value="FI18122P1"/>
    <property type="match status" value="1"/>
</dbReference>
<dbReference type="Proteomes" id="UP000001996">
    <property type="component" value="Unassembled WGS sequence"/>
</dbReference>
<keyword evidence="7" id="KW-0597">Phosphoprotein</keyword>
<feature type="region of interest" description="Disordered" evidence="11">
    <location>
        <begin position="1"/>
        <end position="220"/>
    </location>
</feature>